<dbReference type="GO" id="GO:0016814">
    <property type="term" value="F:hydrolase activity, acting on carbon-nitrogen (but not peptide) bonds, in cyclic amidines"/>
    <property type="evidence" value="ECO:0007669"/>
    <property type="project" value="UniProtKB-ARBA"/>
</dbReference>
<dbReference type="InterPro" id="IPR032466">
    <property type="entry name" value="Metal_Hydrolase"/>
</dbReference>
<dbReference type="GO" id="GO:0019239">
    <property type="term" value="F:deaminase activity"/>
    <property type="evidence" value="ECO:0007669"/>
    <property type="project" value="InterPro"/>
</dbReference>
<keyword evidence="5" id="KW-0862">Zinc</keyword>
<comment type="similarity">
    <text evidence="2">Belongs to the metallo-dependent hydrolases superfamily. Adenosine and AMP deaminases family.</text>
</comment>
<keyword evidence="4" id="KW-0378">Hydrolase</keyword>
<dbReference type="EMBL" id="QRDW01000004">
    <property type="protein sequence ID" value="RED50860.1"/>
    <property type="molecule type" value="Genomic_DNA"/>
</dbReference>
<dbReference type="SUPFAM" id="SSF51556">
    <property type="entry name" value="Metallo-dependent hydrolases"/>
    <property type="match status" value="1"/>
</dbReference>
<dbReference type="Gene3D" id="3.20.20.140">
    <property type="entry name" value="Metal-dependent hydrolases"/>
    <property type="match status" value="1"/>
</dbReference>
<feature type="domain" description="Adenosine deaminase" evidence="6">
    <location>
        <begin position="8"/>
        <end position="326"/>
    </location>
</feature>
<name>A0A3D9HMY4_9PROT</name>
<proteinExistence type="inferred from homology"/>
<evidence type="ECO:0000256" key="1">
    <source>
        <dbReference type="ARBA" id="ARBA00001947"/>
    </source>
</evidence>
<comment type="cofactor">
    <cofactor evidence="1">
        <name>Zn(2+)</name>
        <dbReference type="ChEBI" id="CHEBI:29105"/>
    </cofactor>
</comment>
<evidence type="ECO:0000256" key="3">
    <source>
        <dbReference type="ARBA" id="ARBA00022723"/>
    </source>
</evidence>
<evidence type="ECO:0000313" key="7">
    <source>
        <dbReference type="EMBL" id="RED50860.1"/>
    </source>
</evidence>
<sequence length="330" mass="35831">MMTIKSLPKAELHVHIEGTITPELARKLADRNGITLPQALNGLSDRYHWDNFNHFLDGFDLVAGCIRTGLDYEDVVYDYLRRCAAEGVIYVEFFGSQDHGEQAGLNYPEMVGHLAAAIDRAEADFGIICRIIMTCIRHLGPERAVIVAQTTVDHPHPYVVGFGMAGDEKLHSCLDFKPAFDIVAATGLPCTAHAGEVVGPESITDALDNLPITRIGHGVRIVEDPAVLKRAIDAKIAFEVCPTSNIALKVFPTMAEHSLPKLLEAGCIVTLNSDDPPHFGCTIGGEYELAAAQWGLSRAQLIGFTKNAITASFADSQTKAKLLERLSGQE</sequence>
<organism evidence="7 8">
    <name type="scientific">Aestuariispira insulae</name>
    <dbReference type="NCBI Taxonomy" id="1461337"/>
    <lineage>
        <taxon>Bacteria</taxon>
        <taxon>Pseudomonadati</taxon>
        <taxon>Pseudomonadota</taxon>
        <taxon>Alphaproteobacteria</taxon>
        <taxon>Rhodospirillales</taxon>
        <taxon>Kiloniellaceae</taxon>
        <taxon>Aestuariispira</taxon>
    </lineage>
</organism>
<comment type="caution">
    <text evidence="7">The sequence shown here is derived from an EMBL/GenBank/DDBJ whole genome shotgun (WGS) entry which is preliminary data.</text>
</comment>
<dbReference type="InterPro" id="IPR006330">
    <property type="entry name" value="Ado/ade_deaminase"/>
</dbReference>
<dbReference type="RefSeq" id="WP_115936656.1">
    <property type="nucleotide sequence ID" value="NZ_QRDW01000004.1"/>
</dbReference>
<dbReference type="Pfam" id="PF00962">
    <property type="entry name" value="A_deaminase"/>
    <property type="match status" value="1"/>
</dbReference>
<evidence type="ECO:0000313" key="8">
    <source>
        <dbReference type="Proteomes" id="UP000256845"/>
    </source>
</evidence>
<protein>
    <submittedName>
        <fullName evidence="7">Adenosine deaminase</fullName>
    </submittedName>
</protein>
<evidence type="ECO:0000259" key="6">
    <source>
        <dbReference type="Pfam" id="PF00962"/>
    </source>
</evidence>
<accession>A0A3D9HMY4</accession>
<dbReference type="CDD" id="cd01320">
    <property type="entry name" value="ADA"/>
    <property type="match status" value="1"/>
</dbReference>
<dbReference type="PANTHER" id="PTHR43114">
    <property type="entry name" value="ADENINE DEAMINASE"/>
    <property type="match status" value="1"/>
</dbReference>
<dbReference type="GO" id="GO:0046872">
    <property type="term" value="F:metal ion binding"/>
    <property type="evidence" value="ECO:0007669"/>
    <property type="project" value="UniProtKB-KW"/>
</dbReference>
<gene>
    <name evidence="7" type="ORF">DFP90_104132</name>
</gene>
<keyword evidence="3" id="KW-0479">Metal-binding</keyword>
<evidence type="ECO:0000256" key="4">
    <source>
        <dbReference type="ARBA" id="ARBA00022801"/>
    </source>
</evidence>
<reference evidence="7 8" key="1">
    <citation type="submission" date="2018-07" db="EMBL/GenBank/DDBJ databases">
        <title>Genomic Encyclopedia of Type Strains, Phase III (KMG-III): the genomes of soil and plant-associated and newly described type strains.</title>
        <authorList>
            <person name="Whitman W."/>
        </authorList>
    </citation>
    <scope>NUCLEOTIDE SEQUENCE [LARGE SCALE GENOMIC DNA]</scope>
    <source>
        <strain evidence="7 8">CECT 8488</strain>
    </source>
</reference>
<dbReference type="Proteomes" id="UP000256845">
    <property type="component" value="Unassembled WGS sequence"/>
</dbReference>
<dbReference type="NCBIfam" id="TIGR01430">
    <property type="entry name" value="aden_deam"/>
    <property type="match status" value="1"/>
</dbReference>
<keyword evidence="8" id="KW-1185">Reference proteome</keyword>
<dbReference type="OrthoDB" id="105475at2"/>
<dbReference type="InterPro" id="IPR001365">
    <property type="entry name" value="A_deaminase_dom"/>
</dbReference>
<evidence type="ECO:0000256" key="2">
    <source>
        <dbReference type="ARBA" id="ARBA00006676"/>
    </source>
</evidence>
<dbReference type="AlphaFoldDB" id="A0A3D9HMY4"/>
<dbReference type="PANTHER" id="PTHR43114:SF6">
    <property type="entry name" value="ADENINE DEAMINASE"/>
    <property type="match status" value="1"/>
</dbReference>
<evidence type="ECO:0000256" key="5">
    <source>
        <dbReference type="ARBA" id="ARBA00022833"/>
    </source>
</evidence>